<sequence length="93" mass="10594">MFMFRCFTGHLNLPYQVPVSMLFKNVSSSNMIRGASIMQTPLNLQNDALVAELYGTEWKQQSGLLMIDFNACIPMVSFVVRVLFYTCNPMFPS</sequence>
<reference evidence="2" key="2">
    <citation type="submission" date="2015-12" db="EMBL/GenBank/DDBJ databases">
        <title>Update maize B73 reference genome by single molecule sequencing technologies.</title>
        <authorList>
            <consortium name="Maize Genome Sequencing Project"/>
            <person name="Ware D."/>
        </authorList>
    </citation>
    <scope>NUCLEOTIDE SEQUENCE [LARGE SCALE GENOMIC DNA]</scope>
    <source>
        <tissue evidence="2">Seedling</tissue>
    </source>
</reference>
<organism evidence="1">
    <name type="scientific">Zea mays</name>
    <name type="common">Maize</name>
    <dbReference type="NCBI Taxonomy" id="4577"/>
    <lineage>
        <taxon>Eukaryota</taxon>
        <taxon>Viridiplantae</taxon>
        <taxon>Streptophyta</taxon>
        <taxon>Embryophyta</taxon>
        <taxon>Tracheophyta</taxon>
        <taxon>Spermatophyta</taxon>
        <taxon>Magnoliopsida</taxon>
        <taxon>Liliopsida</taxon>
        <taxon>Poales</taxon>
        <taxon>Poaceae</taxon>
        <taxon>PACMAD clade</taxon>
        <taxon>Panicoideae</taxon>
        <taxon>Andropogonodae</taxon>
        <taxon>Andropogoneae</taxon>
        <taxon>Tripsacinae</taxon>
        <taxon>Zea</taxon>
    </lineage>
</organism>
<evidence type="ECO:0000313" key="1">
    <source>
        <dbReference type="EMBL" id="ACL54476.1"/>
    </source>
</evidence>
<dbReference type="EMBL" id="BT068424">
    <property type="protein sequence ID" value="ACN35321.1"/>
    <property type="molecule type" value="mRNA"/>
</dbReference>
<reference evidence="1" key="1">
    <citation type="journal article" date="2009" name="PLoS Genet.">
        <title>Sequencing, mapping, and analysis of 27,455 maize full-length cDNAs.</title>
        <authorList>
            <person name="Soderlund C."/>
            <person name="Descour A."/>
            <person name="Kudrna D."/>
            <person name="Bomhoff M."/>
            <person name="Boyd L."/>
            <person name="Currie J."/>
            <person name="Angelova A."/>
            <person name="Collura K."/>
            <person name="Wissotski M."/>
            <person name="Ashley E."/>
            <person name="Morrow D."/>
            <person name="Fernandes J."/>
            <person name="Walbot V."/>
            <person name="Yu Y."/>
        </authorList>
    </citation>
    <scope>NUCLEOTIDE SEQUENCE</scope>
    <source>
        <strain evidence="1">B73</strain>
    </source>
</reference>
<dbReference type="HOGENOM" id="CLU_2402881_0_0_1"/>
<gene>
    <name evidence="2" type="ORF">ZEAMMB73_Zm00001d041793</name>
</gene>
<accession>B8A2S7</accession>
<proteinExistence type="evidence at transcript level"/>
<name>B8A2S7_MAIZE</name>
<dbReference type="EMBL" id="CM007649">
    <property type="protein sequence ID" value="ONM33692.1"/>
    <property type="molecule type" value="Genomic_DNA"/>
</dbReference>
<protein>
    <submittedName>
        <fullName evidence="2">Cox19 family protein (CHCH motif)</fullName>
    </submittedName>
</protein>
<dbReference type="AlphaFoldDB" id="B8A2S7"/>
<evidence type="ECO:0000313" key="2">
    <source>
        <dbReference type="EMBL" id="ONM33692.1"/>
    </source>
</evidence>
<dbReference type="EMBL" id="BT055869">
    <property type="protein sequence ID" value="ACL54476.1"/>
    <property type="molecule type" value="mRNA"/>
</dbReference>